<evidence type="ECO:0000313" key="4">
    <source>
        <dbReference type="WBParaSite" id="TCNE_0001060801-mRNA-1"/>
    </source>
</evidence>
<reference evidence="4" key="1">
    <citation type="submission" date="2016-06" db="UniProtKB">
        <authorList>
            <consortium name="WormBaseParasite"/>
        </authorList>
    </citation>
    <scope>IDENTIFICATION</scope>
</reference>
<keyword evidence="3" id="KW-1185">Reference proteome</keyword>
<feature type="compositionally biased region" description="Basic and acidic residues" evidence="1">
    <location>
        <begin position="19"/>
        <end position="29"/>
    </location>
</feature>
<evidence type="ECO:0000313" key="3">
    <source>
        <dbReference type="Proteomes" id="UP000050794"/>
    </source>
</evidence>
<dbReference type="WBParaSite" id="TCNE_0001060801-mRNA-1">
    <property type="protein sequence ID" value="TCNE_0001060801-mRNA-1"/>
    <property type="gene ID" value="TCNE_0001060801"/>
</dbReference>
<evidence type="ECO:0000256" key="1">
    <source>
        <dbReference type="SAM" id="MobiDB-lite"/>
    </source>
</evidence>
<reference evidence="2 3" key="2">
    <citation type="submission" date="2018-11" db="EMBL/GenBank/DDBJ databases">
        <authorList>
            <consortium name="Pathogen Informatics"/>
        </authorList>
    </citation>
    <scope>NUCLEOTIDE SEQUENCE [LARGE SCALE GENOMIC DNA]</scope>
</reference>
<proteinExistence type="predicted"/>
<gene>
    <name evidence="2" type="ORF">TCNE_LOCUS10608</name>
</gene>
<dbReference type="AlphaFoldDB" id="A0A183UQ38"/>
<sequence>MNRRRQRSPSCATQAETARGGDGEAEKSKKQCGGADLRMWPCSLLRESRLASQLATCVCCDSWVALVWCCCYCSSCGLGFRPETMRHDPQHQSVKNKSSPRFCC</sequence>
<organism evidence="3 4">
    <name type="scientific">Toxocara canis</name>
    <name type="common">Canine roundworm</name>
    <dbReference type="NCBI Taxonomy" id="6265"/>
    <lineage>
        <taxon>Eukaryota</taxon>
        <taxon>Metazoa</taxon>
        <taxon>Ecdysozoa</taxon>
        <taxon>Nematoda</taxon>
        <taxon>Chromadorea</taxon>
        <taxon>Rhabditida</taxon>
        <taxon>Spirurina</taxon>
        <taxon>Ascaridomorpha</taxon>
        <taxon>Ascaridoidea</taxon>
        <taxon>Toxocaridae</taxon>
        <taxon>Toxocara</taxon>
    </lineage>
</organism>
<dbReference type="EMBL" id="UYWY01020557">
    <property type="protein sequence ID" value="VDM41929.1"/>
    <property type="molecule type" value="Genomic_DNA"/>
</dbReference>
<evidence type="ECO:0000313" key="2">
    <source>
        <dbReference type="EMBL" id="VDM41929.1"/>
    </source>
</evidence>
<accession>A0A183UQ38</accession>
<protein>
    <submittedName>
        <fullName evidence="4">C2H2-type domain-containing protein</fullName>
    </submittedName>
</protein>
<dbReference type="Proteomes" id="UP000050794">
    <property type="component" value="Unassembled WGS sequence"/>
</dbReference>
<feature type="region of interest" description="Disordered" evidence="1">
    <location>
        <begin position="1"/>
        <end position="31"/>
    </location>
</feature>
<name>A0A183UQ38_TOXCA</name>